<evidence type="ECO:0000256" key="3">
    <source>
        <dbReference type="ARBA" id="ARBA00022676"/>
    </source>
</evidence>
<evidence type="ECO:0000313" key="10">
    <source>
        <dbReference type="EMBL" id="OGH78487.1"/>
    </source>
</evidence>
<dbReference type="PANTHER" id="PTHR33908">
    <property type="entry name" value="MANNOSYLTRANSFERASE YKCB-RELATED"/>
    <property type="match status" value="1"/>
</dbReference>
<proteinExistence type="predicted"/>
<keyword evidence="3" id="KW-0328">Glycosyltransferase</keyword>
<dbReference type="EMBL" id="MFQH01000009">
    <property type="protein sequence ID" value="OGH78487.1"/>
    <property type="molecule type" value="Genomic_DNA"/>
</dbReference>
<evidence type="ECO:0000256" key="6">
    <source>
        <dbReference type="ARBA" id="ARBA00022989"/>
    </source>
</evidence>
<dbReference type="PANTHER" id="PTHR33908:SF11">
    <property type="entry name" value="MEMBRANE PROTEIN"/>
    <property type="match status" value="1"/>
</dbReference>
<evidence type="ECO:0000256" key="7">
    <source>
        <dbReference type="ARBA" id="ARBA00023136"/>
    </source>
</evidence>
<feature type="transmembrane region" description="Helical" evidence="8">
    <location>
        <begin position="178"/>
        <end position="201"/>
    </location>
</feature>
<comment type="subcellular location">
    <subcellularLocation>
        <location evidence="1">Cell membrane</location>
        <topology evidence="1">Multi-pass membrane protein</topology>
    </subcellularLocation>
</comment>
<dbReference type="InterPro" id="IPR038731">
    <property type="entry name" value="RgtA/B/C-like"/>
</dbReference>
<feature type="transmembrane region" description="Helical" evidence="8">
    <location>
        <begin position="352"/>
        <end position="370"/>
    </location>
</feature>
<sequence>MFFVWLEQFVETHYKKILLFLVILFLGVATWHVSASPATWFDEGINLGIAKSWLVNGVYSLPLAPYTFVTDRAFLITTNYPVLLPVALSLKLFGFSLFSARLPMILFLFLFVCAMYVLARRLYGKNAALVTMALVISFAPFYGDGKAVLGEVPGLVYFLFGLFLLPKELDSRRLFLSGLLLGLSAATKPFFLILAPAIFVGEWFAYSIKTKMFWQRIGSLSLGAILPVLIWLKTILPSFSWNGILTATKYYSNSYAGTDFFVLMAHNVWRFFSESTPLHFLFLLIIFLGGLWQAKKQGKKIHKIEIIILTFCLINLAWYLKTPGWYRYFFTAHILLFLFTPAFLIRLIPRRVAIALLVGLFIFQSIHLFTRRNDSLYNDDTATVFSRQVMTFTKPSDKILIINSPSAAFLLNDREIYQYLQINPKLHFGDADFFNQYQYIILSGSTADLDIPDVDTDIFSRYTPLYGSGHYMLYKRRL</sequence>
<keyword evidence="6 8" id="KW-1133">Transmembrane helix</keyword>
<evidence type="ECO:0000313" key="11">
    <source>
        <dbReference type="Proteomes" id="UP000177040"/>
    </source>
</evidence>
<feature type="transmembrane region" description="Helical" evidence="8">
    <location>
        <begin position="253"/>
        <end position="272"/>
    </location>
</feature>
<evidence type="ECO:0000259" key="9">
    <source>
        <dbReference type="Pfam" id="PF13231"/>
    </source>
</evidence>
<feature type="transmembrane region" description="Helical" evidence="8">
    <location>
        <begin position="92"/>
        <end position="119"/>
    </location>
</feature>
<evidence type="ECO:0000256" key="2">
    <source>
        <dbReference type="ARBA" id="ARBA00022475"/>
    </source>
</evidence>
<feature type="transmembrane region" description="Helical" evidence="8">
    <location>
        <begin position="126"/>
        <end position="142"/>
    </location>
</feature>
<feature type="transmembrane region" description="Helical" evidence="8">
    <location>
        <begin position="301"/>
        <end position="320"/>
    </location>
</feature>
<keyword evidence="2" id="KW-1003">Cell membrane</keyword>
<dbReference type="InterPro" id="IPR050297">
    <property type="entry name" value="LipidA_mod_glycosyltrf_83"/>
</dbReference>
<evidence type="ECO:0000256" key="5">
    <source>
        <dbReference type="ARBA" id="ARBA00022692"/>
    </source>
</evidence>
<keyword evidence="7 8" id="KW-0472">Membrane</keyword>
<dbReference type="Pfam" id="PF13231">
    <property type="entry name" value="PMT_2"/>
    <property type="match status" value="1"/>
</dbReference>
<evidence type="ECO:0000256" key="8">
    <source>
        <dbReference type="SAM" id="Phobius"/>
    </source>
</evidence>
<dbReference type="Proteomes" id="UP000177040">
    <property type="component" value="Unassembled WGS sequence"/>
</dbReference>
<gene>
    <name evidence="10" type="ORF">A2983_03150</name>
</gene>
<dbReference type="GO" id="GO:0005886">
    <property type="term" value="C:plasma membrane"/>
    <property type="evidence" value="ECO:0007669"/>
    <property type="project" value="UniProtKB-SubCell"/>
</dbReference>
<name>A0A1F6N3J7_9BACT</name>
<feature type="transmembrane region" description="Helical" evidence="8">
    <location>
        <begin position="326"/>
        <end position="345"/>
    </location>
</feature>
<feature type="transmembrane region" description="Helical" evidence="8">
    <location>
        <begin position="278"/>
        <end position="294"/>
    </location>
</feature>
<dbReference type="GO" id="GO:0009103">
    <property type="term" value="P:lipopolysaccharide biosynthetic process"/>
    <property type="evidence" value="ECO:0007669"/>
    <property type="project" value="UniProtKB-ARBA"/>
</dbReference>
<accession>A0A1F6N3J7</accession>
<feature type="domain" description="Glycosyltransferase RgtA/B/C/D-like" evidence="9">
    <location>
        <begin position="87"/>
        <end position="231"/>
    </location>
</feature>
<keyword evidence="5 8" id="KW-0812">Transmembrane</keyword>
<dbReference type="GO" id="GO:0016763">
    <property type="term" value="F:pentosyltransferase activity"/>
    <property type="evidence" value="ECO:0007669"/>
    <property type="project" value="TreeGrafter"/>
</dbReference>
<comment type="caution">
    <text evidence="10">The sequence shown here is derived from an EMBL/GenBank/DDBJ whole genome shotgun (WGS) entry which is preliminary data.</text>
</comment>
<protein>
    <recommendedName>
        <fullName evidence="9">Glycosyltransferase RgtA/B/C/D-like domain-containing protein</fullName>
    </recommendedName>
</protein>
<keyword evidence="4" id="KW-0808">Transferase</keyword>
<evidence type="ECO:0000256" key="4">
    <source>
        <dbReference type="ARBA" id="ARBA00022679"/>
    </source>
</evidence>
<evidence type="ECO:0000256" key="1">
    <source>
        <dbReference type="ARBA" id="ARBA00004651"/>
    </source>
</evidence>
<reference evidence="10 11" key="1">
    <citation type="journal article" date="2016" name="Nat. Commun.">
        <title>Thousands of microbial genomes shed light on interconnected biogeochemical processes in an aquifer system.</title>
        <authorList>
            <person name="Anantharaman K."/>
            <person name="Brown C.T."/>
            <person name="Hug L.A."/>
            <person name="Sharon I."/>
            <person name="Castelle C.J."/>
            <person name="Probst A.J."/>
            <person name="Thomas B.C."/>
            <person name="Singh A."/>
            <person name="Wilkins M.J."/>
            <person name="Karaoz U."/>
            <person name="Brodie E.L."/>
            <person name="Williams K.H."/>
            <person name="Hubbard S.S."/>
            <person name="Banfield J.F."/>
        </authorList>
    </citation>
    <scope>NUCLEOTIDE SEQUENCE [LARGE SCALE GENOMIC DNA]</scope>
</reference>
<feature type="transmembrane region" description="Helical" evidence="8">
    <location>
        <begin position="148"/>
        <end position="166"/>
    </location>
</feature>
<organism evidence="10 11">
    <name type="scientific">Candidatus Magasanikbacteria bacterium RIFCSPLOWO2_01_FULL_40_15</name>
    <dbReference type="NCBI Taxonomy" id="1798686"/>
    <lineage>
        <taxon>Bacteria</taxon>
        <taxon>Candidatus Magasanikiibacteriota</taxon>
    </lineage>
</organism>
<feature type="transmembrane region" description="Helical" evidence="8">
    <location>
        <begin position="213"/>
        <end position="232"/>
    </location>
</feature>
<dbReference type="AlphaFoldDB" id="A0A1F6N3J7"/>